<organism evidence="3 4">
    <name type="scientific">Meripilus lineatus</name>
    <dbReference type="NCBI Taxonomy" id="2056292"/>
    <lineage>
        <taxon>Eukaryota</taxon>
        <taxon>Fungi</taxon>
        <taxon>Dikarya</taxon>
        <taxon>Basidiomycota</taxon>
        <taxon>Agaricomycotina</taxon>
        <taxon>Agaricomycetes</taxon>
        <taxon>Polyporales</taxon>
        <taxon>Meripilaceae</taxon>
        <taxon>Meripilus</taxon>
    </lineage>
</organism>
<dbReference type="InterPro" id="IPR011009">
    <property type="entry name" value="Kinase-like_dom_sf"/>
</dbReference>
<sequence length="804" mass="92121">MGGIDSLRPVSVPTLTTGPVEVYESIQRALLRRLHEDNEDLIKTFFGVEISECNSILQKLADRGLWSSETKSWLRLPTDPKTDTSLHLPFIEIGNAVAELDNIDHPRPDGNILAWVDVHGRDVNSYWPGTYKVAVDLVAQLEPVGPTTSSPDSRHRDPPSWNRVIIPGKVQQHKYVWDDVIKAHLAYSVRQIYKEQPDRRFVFGMTFESVYLTVWYFDRSGALGSEVVDVHQFLLGCARMPAVDFGFDPTFLWFKDGSTHLPSYQIPPDVVQGGFETLPWVFEMPEVEQAPKSEKKSYQGVFPRSRKKFVTFRALKMSRPEIIFGQATRVWLAYSLDNFLEALDSRSPTVWSTFQVYVLKDKWHDTSRVAEGKVYRKLGPSDGVARLYSSERVRVFGEVDKTKRARKGMGIPLWSVGKTSLEPDHSDPTNFIHFKEPNRTHYRVLLQSFGYSLTDFLSQEELLTVFIDVINGHKHMVDAGYLHRDVSSGNILITDKPSPNRGILIDQEYAIPAGPEYEWSEEEMLIGTPPFVSLELLIRGSFYSMSYSTPPRLNRTLGIVEGIPTEPREWRPRVVHDLESFFWVLCWICVMLDGPCTRRSITEDDDHVAWRNLGNLFNEKKGLGASAEKVNIMVEDILFSRIILKNLSPFFHFMGPLLRRLRKILIDAYAHTNDDCSADTLHRDFVAALQDRLEELKTRPDPLQSPYDKAKARRRVTRMMKTSNKSNTEASNSEGEKQSTKEQIAEAIADITTEKEASFKMMVSRAEERRASFRFHMPPQFLDRVDIDSENDGDDRPRKRPKIT</sequence>
<dbReference type="GO" id="GO:0004672">
    <property type="term" value="F:protein kinase activity"/>
    <property type="evidence" value="ECO:0007669"/>
    <property type="project" value="InterPro"/>
</dbReference>
<comment type="caution">
    <text evidence="3">The sequence shown here is derived from an EMBL/GenBank/DDBJ whole genome shotgun (WGS) entry which is preliminary data.</text>
</comment>
<dbReference type="PANTHER" id="PTHR38248:SF2">
    <property type="entry name" value="FUNK1 11"/>
    <property type="match status" value="1"/>
</dbReference>
<dbReference type="Pfam" id="PF17667">
    <property type="entry name" value="Pkinase_fungal"/>
    <property type="match status" value="1"/>
</dbReference>
<gene>
    <name evidence="3" type="ORF">NLI96_g885</name>
</gene>
<dbReference type="PROSITE" id="PS00109">
    <property type="entry name" value="PROTEIN_KINASE_TYR"/>
    <property type="match status" value="1"/>
</dbReference>
<feature type="domain" description="Fungal-type protein kinase" evidence="2">
    <location>
        <begin position="153"/>
        <end position="589"/>
    </location>
</feature>
<dbReference type="Gene3D" id="1.10.510.10">
    <property type="entry name" value="Transferase(Phosphotransferase) domain 1"/>
    <property type="match status" value="1"/>
</dbReference>
<accession>A0AAD5YIW8</accession>
<dbReference type="InterPro" id="IPR040976">
    <property type="entry name" value="Pkinase_fungal"/>
</dbReference>
<dbReference type="EMBL" id="JANAWD010000016">
    <property type="protein sequence ID" value="KAJ3491192.1"/>
    <property type="molecule type" value="Genomic_DNA"/>
</dbReference>
<dbReference type="PANTHER" id="PTHR38248">
    <property type="entry name" value="FUNK1 6"/>
    <property type="match status" value="1"/>
</dbReference>
<proteinExistence type="predicted"/>
<feature type="region of interest" description="Disordered" evidence="1">
    <location>
        <begin position="781"/>
        <end position="804"/>
    </location>
</feature>
<dbReference type="AlphaFoldDB" id="A0AAD5YIW8"/>
<feature type="region of interest" description="Disordered" evidence="1">
    <location>
        <begin position="699"/>
        <end position="742"/>
    </location>
</feature>
<dbReference type="Proteomes" id="UP001212997">
    <property type="component" value="Unassembled WGS sequence"/>
</dbReference>
<evidence type="ECO:0000313" key="4">
    <source>
        <dbReference type="Proteomes" id="UP001212997"/>
    </source>
</evidence>
<evidence type="ECO:0000259" key="2">
    <source>
        <dbReference type="Pfam" id="PF17667"/>
    </source>
</evidence>
<name>A0AAD5YIW8_9APHY</name>
<feature type="compositionally biased region" description="Polar residues" evidence="1">
    <location>
        <begin position="720"/>
        <end position="733"/>
    </location>
</feature>
<reference evidence="3" key="1">
    <citation type="submission" date="2022-07" db="EMBL/GenBank/DDBJ databases">
        <title>Genome Sequence of Physisporinus lineatus.</title>
        <authorList>
            <person name="Buettner E."/>
        </authorList>
    </citation>
    <scope>NUCLEOTIDE SEQUENCE</scope>
    <source>
        <strain evidence="3">VT162</strain>
    </source>
</reference>
<dbReference type="InterPro" id="IPR008266">
    <property type="entry name" value="Tyr_kinase_AS"/>
</dbReference>
<dbReference type="SUPFAM" id="SSF56112">
    <property type="entry name" value="Protein kinase-like (PK-like)"/>
    <property type="match status" value="1"/>
</dbReference>
<evidence type="ECO:0000313" key="3">
    <source>
        <dbReference type="EMBL" id="KAJ3491192.1"/>
    </source>
</evidence>
<evidence type="ECO:0000256" key="1">
    <source>
        <dbReference type="SAM" id="MobiDB-lite"/>
    </source>
</evidence>
<protein>
    <recommendedName>
        <fullName evidence="2">Fungal-type protein kinase domain-containing protein</fullName>
    </recommendedName>
</protein>
<keyword evidence="4" id="KW-1185">Reference proteome</keyword>